<dbReference type="RefSeq" id="WP_143182483.1">
    <property type="nucleotide sequence ID" value="NZ_FSRH01000019.1"/>
</dbReference>
<dbReference type="eggNOG" id="COG2364">
    <property type="taxonomic scope" value="Bacteria"/>
</dbReference>
<keyword evidence="1" id="KW-0472">Membrane</keyword>
<feature type="transmembrane region" description="Helical" evidence="1">
    <location>
        <begin position="51"/>
        <end position="70"/>
    </location>
</feature>
<dbReference type="InterPro" id="IPR038750">
    <property type="entry name" value="YczE/YyaS-like"/>
</dbReference>
<keyword evidence="3" id="KW-1185">Reference proteome</keyword>
<gene>
    <name evidence="2" type="ORF">CLIT_2c03660</name>
</gene>
<feature type="transmembrane region" description="Helical" evidence="1">
    <location>
        <begin position="77"/>
        <end position="97"/>
    </location>
</feature>
<dbReference type="Pfam" id="PF19700">
    <property type="entry name" value="DUF6198"/>
    <property type="match status" value="1"/>
</dbReference>
<protein>
    <submittedName>
        <fullName evidence="2">Putative membrane protein</fullName>
    </submittedName>
</protein>
<reference evidence="2 3" key="1">
    <citation type="submission" date="2014-03" db="EMBL/GenBank/DDBJ databases">
        <title>Genome sequence of Clostridium litorale W6, DSM 5388.</title>
        <authorList>
            <person name="Poehlein A."/>
            <person name="Jagirdar A."/>
            <person name="Khonsari B."/>
            <person name="Chibani C.M."/>
            <person name="Gutierrez Gutierrez D.A."/>
            <person name="Davydova E."/>
            <person name="Alghaithi H.S."/>
            <person name="Nair K.P."/>
            <person name="Dhamotharan K."/>
            <person name="Chandran L."/>
            <person name="G W."/>
            <person name="Daniel R."/>
        </authorList>
    </citation>
    <scope>NUCLEOTIDE SEQUENCE [LARGE SCALE GENOMIC DNA]</scope>
    <source>
        <strain evidence="2 3">W6</strain>
    </source>
</reference>
<dbReference type="Proteomes" id="UP000027946">
    <property type="component" value="Unassembled WGS sequence"/>
</dbReference>
<feature type="transmembrane region" description="Helical" evidence="1">
    <location>
        <begin position="163"/>
        <end position="186"/>
    </location>
</feature>
<comment type="caution">
    <text evidence="2">The sequence shown here is derived from an EMBL/GenBank/DDBJ whole genome shotgun (WGS) entry which is preliminary data.</text>
</comment>
<evidence type="ECO:0000256" key="1">
    <source>
        <dbReference type="SAM" id="Phobius"/>
    </source>
</evidence>
<accession>A0A069RKV8</accession>
<feature type="transmembrane region" description="Helical" evidence="1">
    <location>
        <begin position="103"/>
        <end position="124"/>
    </location>
</feature>
<keyword evidence="1" id="KW-1133">Transmembrane helix</keyword>
<dbReference type="PANTHER" id="PTHR40078">
    <property type="entry name" value="INTEGRAL MEMBRANE PROTEIN-RELATED"/>
    <property type="match status" value="1"/>
</dbReference>
<proteinExistence type="predicted"/>
<sequence>MMKDIIIRFSKLLFGLFICSVGIVMLINAGLGLGPWDVFHQGVSLKTGITIGQASICTGFVIVIFTSFFGERLGWGTLLNTVLIGLFMDFLMLNNIIPVVSSLPFQIFMISGGMFLIGIGSYYYMSAELGSGPRDGLMVVIAKRSSKSVQFIRNSIEISALTVGYFLGGFFGIGTVIIALTIGHFVQLAFKLFRFDVSKIHHRFIDDDIRWMAQKIVEIKNKKAA</sequence>
<name>A0A069RKV8_PEPLI</name>
<evidence type="ECO:0000313" key="2">
    <source>
        <dbReference type="EMBL" id="KDR96760.1"/>
    </source>
</evidence>
<organism evidence="2 3">
    <name type="scientific">Peptoclostridium litorale DSM 5388</name>
    <dbReference type="NCBI Taxonomy" id="1121324"/>
    <lineage>
        <taxon>Bacteria</taxon>
        <taxon>Bacillati</taxon>
        <taxon>Bacillota</taxon>
        <taxon>Clostridia</taxon>
        <taxon>Peptostreptococcales</taxon>
        <taxon>Peptoclostridiaceae</taxon>
        <taxon>Peptoclostridium</taxon>
    </lineage>
</organism>
<dbReference type="PANTHER" id="PTHR40078:SF1">
    <property type="entry name" value="INTEGRAL MEMBRANE PROTEIN"/>
    <property type="match status" value="1"/>
</dbReference>
<dbReference type="EMBL" id="JJMM01000002">
    <property type="protein sequence ID" value="KDR96760.1"/>
    <property type="molecule type" value="Genomic_DNA"/>
</dbReference>
<dbReference type="OrthoDB" id="154912at2"/>
<feature type="transmembrane region" description="Helical" evidence="1">
    <location>
        <begin position="12"/>
        <end position="31"/>
    </location>
</feature>
<dbReference type="AlphaFoldDB" id="A0A069RKV8"/>
<keyword evidence="1" id="KW-0812">Transmembrane</keyword>
<evidence type="ECO:0000313" key="3">
    <source>
        <dbReference type="Proteomes" id="UP000027946"/>
    </source>
</evidence>
<dbReference type="STRING" id="1121324.CLIT_2c03660"/>